<keyword evidence="4" id="KW-1185">Reference proteome</keyword>
<proteinExistence type="predicted"/>
<name>W9UPE9_9GAMM</name>
<dbReference type="PATRIC" id="fig|1229521.3.peg.4011"/>
<keyword evidence="2" id="KW-0812">Transmembrane</keyword>
<accession>W9UPE9</accession>
<evidence type="ECO:0000313" key="3">
    <source>
        <dbReference type="EMBL" id="EXJ09083.1"/>
    </source>
</evidence>
<keyword evidence="2" id="KW-0472">Membrane</keyword>
<dbReference type="STRING" id="1229521.D791_03989"/>
<dbReference type="AlphaFoldDB" id="W9UPE9"/>
<sequence length="212" mass="23730">MKRQSREINVFSMSALDLFASALGAIILVMIILFPYYLNVSPIDPSDLYDQLQIAEKKNKDLEEQNKELEKQAKATYLLITLSWNSSPDIDLYVRDPNGNLFNYSRHNRVEAGASARPHFPNSAAELSEDATRGPASEIWVTPKAETGKYEVYYHYYTNGSTPVVLQGRIFHSNGIDKLPPVTLRGRANAPGLHAATIHVNDEGDVRVDSHL</sequence>
<dbReference type="Proteomes" id="UP000019464">
    <property type="component" value="Unassembled WGS sequence"/>
</dbReference>
<protein>
    <submittedName>
        <fullName evidence="3">Uncharacterized protein</fullName>
    </submittedName>
</protein>
<feature type="coiled-coil region" evidence="1">
    <location>
        <begin position="52"/>
        <end position="79"/>
    </location>
</feature>
<reference evidence="4" key="1">
    <citation type="submission" date="2012-11" db="EMBL/GenBank/DDBJ databases">
        <authorList>
            <person name="Singh A."/>
            <person name="Pinnaka A.K."/>
            <person name="Vaidya B."/>
        </authorList>
    </citation>
    <scope>NUCLEOTIDE SEQUENCE [LARGE SCALE GENOMIC DNA]</scope>
    <source>
        <strain evidence="4">AK23</strain>
    </source>
</reference>
<comment type="caution">
    <text evidence="3">The sequence shown here is derived from an EMBL/GenBank/DDBJ whole genome shotgun (WGS) entry which is preliminary data.</text>
</comment>
<evidence type="ECO:0000256" key="1">
    <source>
        <dbReference type="SAM" id="Coils"/>
    </source>
</evidence>
<dbReference type="EMBL" id="AONB01000036">
    <property type="protein sequence ID" value="EXJ09083.1"/>
    <property type="molecule type" value="Genomic_DNA"/>
</dbReference>
<evidence type="ECO:0000256" key="2">
    <source>
        <dbReference type="SAM" id="Phobius"/>
    </source>
</evidence>
<keyword evidence="1" id="KW-0175">Coiled coil</keyword>
<keyword evidence="2" id="KW-1133">Transmembrane helix</keyword>
<gene>
    <name evidence="3" type="ORF">D791_03989</name>
</gene>
<organism evidence="3 4">
    <name type="scientific">Nitrincola nitratireducens</name>
    <dbReference type="NCBI Taxonomy" id="1229521"/>
    <lineage>
        <taxon>Bacteria</taxon>
        <taxon>Pseudomonadati</taxon>
        <taxon>Pseudomonadota</taxon>
        <taxon>Gammaproteobacteria</taxon>
        <taxon>Oceanospirillales</taxon>
        <taxon>Oceanospirillaceae</taxon>
        <taxon>Nitrincola</taxon>
    </lineage>
</organism>
<evidence type="ECO:0000313" key="4">
    <source>
        <dbReference type="Proteomes" id="UP000019464"/>
    </source>
</evidence>
<feature type="transmembrane region" description="Helical" evidence="2">
    <location>
        <begin position="12"/>
        <end position="38"/>
    </location>
</feature>
<reference evidence="3 4" key="2">
    <citation type="journal article" date="2015" name="Syst. Appl. Microbiol.">
        <title>Nitrincola nitratireducens sp. nov. isolated from a haloalkaline crater lake.</title>
        <authorList>
            <person name="Singh A."/>
            <person name="Vaidya B."/>
            <person name="Tanuku N.R."/>
            <person name="Pinnaka A.K."/>
        </authorList>
    </citation>
    <scope>NUCLEOTIDE SEQUENCE [LARGE SCALE GENOMIC DNA]</scope>
    <source>
        <strain evidence="3 4">AK23</strain>
    </source>
</reference>